<evidence type="ECO:0000256" key="1">
    <source>
        <dbReference type="SAM" id="MobiDB-lite"/>
    </source>
</evidence>
<dbReference type="OMA" id="KGTERGH"/>
<evidence type="ECO:0000313" key="3">
    <source>
        <dbReference type="Proteomes" id="UP000008063"/>
    </source>
</evidence>
<feature type="compositionally biased region" description="Polar residues" evidence="1">
    <location>
        <begin position="1571"/>
        <end position="1583"/>
    </location>
</feature>
<feature type="compositionally biased region" description="Basic and acidic residues" evidence="1">
    <location>
        <begin position="1396"/>
        <end position="1405"/>
    </location>
</feature>
<organism evidence="3">
    <name type="scientific">Serpula lacrymans var. lacrymans (strain S7.3)</name>
    <name type="common">Dry rot fungus</name>
    <dbReference type="NCBI Taxonomy" id="936435"/>
    <lineage>
        <taxon>Eukaryota</taxon>
        <taxon>Fungi</taxon>
        <taxon>Dikarya</taxon>
        <taxon>Basidiomycota</taxon>
        <taxon>Agaricomycotina</taxon>
        <taxon>Agaricomycetes</taxon>
        <taxon>Agaricomycetidae</taxon>
        <taxon>Boletales</taxon>
        <taxon>Coniophorineae</taxon>
        <taxon>Serpulaceae</taxon>
        <taxon>Serpula</taxon>
    </lineage>
</organism>
<protein>
    <submittedName>
        <fullName evidence="2">Uncharacterized protein</fullName>
    </submittedName>
</protein>
<feature type="compositionally biased region" description="Acidic residues" evidence="1">
    <location>
        <begin position="864"/>
        <end position="874"/>
    </location>
</feature>
<dbReference type="EMBL" id="GL945480">
    <property type="protein sequence ID" value="EGN98707.1"/>
    <property type="molecule type" value="Genomic_DNA"/>
</dbReference>
<feature type="region of interest" description="Disordered" evidence="1">
    <location>
        <begin position="1372"/>
        <end position="1494"/>
    </location>
</feature>
<feature type="compositionally biased region" description="Polar residues" evidence="1">
    <location>
        <begin position="1606"/>
        <end position="1616"/>
    </location>
</feature>
<dbReference type="STRING" id="936435.F8PXU4"/>
<feature type="compositionally biased region" description="Polar residues" evidence="1">
    <location>
        <begin position="1709"/>
        <end position="1724"/>
    </location>
</feature>
<feature type="region of interest" description="Disordered" evidence="1">
    <location>
        <begin position="863"/>
        <end position="885"/>
    </location>
</feature>
<dbReference type="Proteomes" id="UP000008063">
    <property type="component" value="Unassembled WGS sequence"/>
</dbReference>
<feature type="region of interest" description="Disordered" evidence="1">
    <location>
        <begin position="1919"/>
        <end position="1950"/>
    </location>
</feature>
<dbReference type="InParanoid" id="F8PXU4"/>
<name>F8PXU4_SERL3</name>
<proteinExistence type="predicted"/>
<feature type="compositionally biased region" description="Basic and acidic residues" evidence="1">
    <location>
        <begin position="1444"/>
        <end position="1462"/>
    </location>
</feature>
<gene>
    <name evidence="2" type="ORF">SERLA73DRAFT_73309</name>
</gene>
<feature type="region of interest" description="Disordered" evidence="1">
    <location>
        <begin position="1772"/>
        <end position="1812"/>
    </location>
</feature>
<reference evidence="3" key="1">
    <citation type="journal article" date="2011" name="Science">
        <title>The plant cell wall-decomposing machinery underlies the functional diversity of forest fungi.</title>
        <authorList>
            <person name="Eastwood D.C."/>
            <person name="Floudas D."/>
            <person name="Binder M."/>
            <person name="Majcherczyk A."/>
            <person name="Schneider P."/>
            <person name="Aerts A."/>
            <person name="Asiegbu F.O."/>
            <person name="Baker S.E."/>
            <person name="Barry K."/>
            <person name="Bendiksby M."/>
            <person name="Blumentritt M."/>
            <person name="Coutinho P.M."/>
            <person name="Cullen D."/>
            <person name="de Vries R.P."/>
            <person name="Gathman A."/>
            <person name="Goodell B."/>
            <person name="Henrissat B."/>
            <person name="Ihrmark K."/>
            <person name="Kauserud H."/>
            <person name="Kohler A."/>
            <person name="LaButti K."/>
            <person name="Lapidus A."/>
            <person name="Lavin J.L."/>
            <person name="Lee Y.-H."/>
            <person name="Lindquist E."/>
            <person name="Lilly W."/>
            <person name="Lucas S."/>
            <person name="Morin E."/>
            <person name="Murat C."/>
            <person name="Oguiza J.A."/>
            <person name="Park J."/>
            <person name="Pisabarro A.G."/>
            <person name="Riley R."/>
            <person name="Rosling A."/>
            <person name="Salamov A."/>
            <person name="Schmidt O."/>
            <person name="Schmutz J."/>
            <person name="Skrede I."/>
            <person name="Stenlid J."/>
            <person name="Wiebenga A."/>
            <person name="Xie X."/>
            <person name="Kuees U."/>
            <person name="Hibbett D.S."/>
            <person name="Hoffmeister D."/>
            <person name="Hoegberg N."/>
            <person name="Martin F."/>
            <person name="Grigoriev I.V."/>
            <person name="Watkinson S.C."/>
        </authorList>
    </citation>
    <scope>NUCLEOTIDE SEQUENCE [LARGE SCALE GENOMIC DNA]</scope>
    <source>
        <strain evidence="3">strain S7.3</strain>
    </source>
</reference>
<feature type="compositionally biased region" description="Polar residues" evidence="1">
    <location>
        <begin position="1738"/>
        <end position="1750"/>
    </location>
</feature>
<feature type="region of interest" description="Disordered" evidence="1">
    <location>
        <begin position="1162"/>
        <end position="1187"/>
    </location>
</feature>
<evidence type="ECO:0000313" key="2">
    <source>
        <dbReference type="EMBL" id="EGN98707.1"/>
    </source>
</evidence>
<feature type="compositionally biased region" description="Polar residues" evidence="1">
    <location>
        <begin position="1481"/>
        <end position="1492"/>
    </location>
</feature>
<dbReference type="OrthoDB" id="2804751at2759"/>
<feature type="compositionally biased region" description="Basic and acidic residues" evidence="1">
    <location>
        <begin position="1375"/>
        <end position="1384"/>
    </location>
</feature>
<dbReference type="HOGENOM" id="CLU_234788_0_0_1"/>
<feature type="region of interest" description="Disordered" evidence="1">
    <location>
        <begin position="1"/>
        <end position="34"/>
    </location>
</feature>
<accession>F8PXU4</accession>
<feature type="region of interest" description="Disordered" evidence="1">
    <location>
        <begin position="774"/>
        <end position="810"/>
    </location>
</feature>
<feature type="region of interest" description="Disordered" evidence="1">
    <location>
        <begin position="191"/>
        <end position="210"/>
    </location>
</feature>
<feature type="region of interest" description="Disordered" evidence="1">
    <location>
        <begin position="566"/>
        <end position="586"/>
    </location>
</feature>
<sequence length="1950" mass="206347">MATVSDADGGHDHVNDVLQQITNGETGNGVADPSYKLHDSVAKQEAHDDLEGGSLSQNALAGEATNADALSGKENLVEATINHTQESHEPTENDSTVDDAAQATPDQVAVPEFDSLMDVASQLNSVEVLAEVVPQEDEQSLQYEDEESVATEATLDVTDDAQVQSESAVDEAALSNTKVFILLVNASPASSSWPHTPHLQDSSPATFSAQDEISASVEADPVLANAEMSSYAEDTSVREDPAVAEVDEILSGSANVEESTEDLAEIAAPQEVADKVEATVAANEAAEEKIYAEFADTVNEVSLDSEATLLDAAEVAVPVEEEPIHMEEPVSPLVPRAPEAEEPPIAVEETVTEVQPITEASVPEPVEATPDASETVEEVIVQAAESLAEVPLETARDVSEPSSAQPFIDVEAVVDVPSAAIKEGGEVVQVPESPVQTPVADATVVELVAEDPIVESSEVLEEVTVPVAVQEEEVFLAEPSEDVAASESRPITETVTVADDIPVEPLTEDLKASEVVEEVTPPVIVEEEETLTESVEDLTVSESHVIAEEAPIEPTVEESAVEEQEPTISAAGDDTTASAIPDASEASEQVIDSAIEVTEELPAEVSSVTPPESQSIEPTVKDVVPDASEAIEKGIASTAATQEEPPTELLAEDLAVEEAQDPELPIPAVDIAPEPVTETFTVESHDSAVIVEEQTPVESAEVSSDPSSETATTVETAVAMEDVIAELKPEEQAVEELESSSNAADVQFDIITDSAVEDSEGLSNVVPEVVSFSDVKPTEPSLVEDVTPLADSAGEAPEADSFDNGSSVAEPAEVVPESIAILDTITDAEIPVVEATQSFTVTPETPAFLSADGITADSVVPVEEPVEASSEEPTESGPAIQENVEAVLPVELELLPEPEPSFSSINADILEESPEAEPVPVAEDIAAAITTEQSVTEEAAPIDVEHDQGTSAATDAPSETEAPVLEAETITSSSEPVEAVEIPIKDEDVEGDLKLAQDSVADVLITDSQVSEEEIAPEDTTIPLQEESVLESVAERDAPLAPMTDTIDSGVDVVSTVKSEAASVDEAVADSIDKEVEETAAAPDVVALEETEDAAIEEQLSAQPSELATATVESQTSVAEPELTIVESAVDETLPIVPSDTPDVAVETISEEKVDAVEEVLGAASSESEVNPTEVDIVESEKSTDDDEIQVAAIEAVVQSEEGVSALTSKEEVSVAEQVPQEIKEVDTIDVEEATEVIPDGADETETSLAVEQSTATEGDKAELDLVEEAVVSHDETRLPEPEPVIADEVENARPEAEIQEVISNIHSESAETQESHDIPSAVDLVQSQFNEVSLEAELHASGIDDVPRDEEVHVQEPIIAEELDVVQETLATEHQSEPEDMRDITTNSELSPELNIREEQKSDESEIQPVDIPEPSMLAPNVQATTEDGVVGYQFNESVSDVQPKENSEGREQTDEADKEIPLSASLHIATEIERPKSPWTPSYSVTTQGPGISDKAAVEGEVQLSAVSPAVVVSEEAGIEPNNELPAASDSEESGKVFLPTLIITPQAVRPGESLLGEDGSESRPRSPWTPSYSVMRQGSVSPRIPEVELPPTVVPEKEEAWTPSYSVTRQGSVSPRIPEVELPPSVVPEKDEPTISAEVPLIVASETVSEPLEALVADKISDEHSAPAIVGNEVVDVLEETNERQADEVNVVESHPTVILEREVQTTEPESSITPSASLLTAQEEPVIDRPKSPWTPSYSVTRQGTGLSDVEAGHEEAELDKLEQLPEPITNAPEQDTPAANGINGARTHTDSEPSLGGFSSQNAAAAAEIPVTPEVKIYSVEDDENTESCQTFPTAEDSEDAIHKLSQKPSLATVDELNSTDGPSLHIEIPTSASSRKRLESTTSSRFFPGGWFSSSPKVPEEGRTSLDVAAGEFISKSAETTPTTPMPTAVEEDSEKKARWCTIM</sequence>
<feature type="region of interest" description="Disordered" evidence="1">
    <location>
        <begin position="1551"/>
        <end position="1636"/>
    </location>
</feature>
<feature type="region of interest" description="Disordered" evidence="1">
    <location>
        <begin position="1705"/>
        <end position="1760"/>
    </location>
</feature>
<feature type="region of interest" description="Disordered" evidence="1">
    <location>
        <begin position="944"/>
        <end position="978"/>
    </location>
</feature>
<keyword evidence="3" id="KW-1185">Reference proteome</keyword>